<comment type="caution">
    <text evidence="1">The sequence shown here is derived from an EMBL/GenBank/DDBJ whole genome shotgun (WGS) entry which is preliminary data.</text>
</comment>
<keyword evidence="2" id="KW-1185">Reference proteome</keyword>
<proteinExistence type="predicted"/>
<evidence type="ECO:0000313" key="2">
    <source>
        <dbReference type="Proteomes" id="UP000051804"/>
    </source>
</evidence>
<organism evidence="1 2">
    <name type="scientific">Lacticaseibacillus nasuensis JCM 17158</name>
    <dbReference type="NCBI Taxonomy" id="1291734"/>
    <lineage>
        <taxon>Bacteria</taxon>
        <taxon>Bacillati</taxon>
        <taxon>Bacillota</taxon>
        <taxon>Bacilli</taxon>
        <taxon>Lactobacillales</taxon>
        <taxon>Lactobacillaceae</taxon>
        <taxon>Lacticaseibacillus</taxon>
    </lineage>
</organism>
<protein>
    <submittedName>
        <fullName evidence="1">Uncharacterized protein</fullName>
    </submittedName>
</protein>
<accession>A0A0R1K2G9</accession>
<reference evidence="1 2" key="1">
    <citation type="journal article" date="2015" name="Genome Announc.">
        <title>Expanding the biotechnology potential of lactobacilli through comparative genomics of 213 strains and associated genera.</title>
        <authorList>
            <person name="Sun Z."/>
            <person name="Harris H.M."/>
            <person name="McCann A."/>
            <person name="Guo C."/>
            <person name="Argimon S."/>
            <person name="Zhang W."/>
            <person name="Yang X."/>
            <person name="Jeffery I.B."/>
            <person name="Cooney J.C."/>
            <person name="Kagawa T.F."/>
            <person name="Liu W."/>
            <person name="Song Y."/>
            <person name="Salvetti E."/>
            <person name="Wrobel A."/>
            <person name="Rasinkangas P."/>
            <person name="Parkhill J."/>
            <person name="Rea M.C."/>
            <person name="O'Sullivan O."/>
            <person name="Ritari J."/>
            <person name="Douillard F.P."/>
            <person name="Paul Ross R."/>
            <person name="Yang R."/>
            <person name="Briner A.E."/>
            <person name="Felis G.E."/>
            <person name="de Vos W.M."/>
            <person name="Barrangou R."/>
            <person name="Klaenhammer T.R."/>
            <person name="Caufield P.W."/>
            <person name="Cui Y."/>
            <person name="Zhang H."/>
            <person name="O'Toole P.W."/>
        </authorList>
    </citation>
    <scope>NUCLEOTIDE SEQUENCE [LARGE SCALE GENOMIC DNA]</scope>
    <source>
        <strain evidence="1 2">JCM 17158</strain>
    </source>
</reference>
<dbReference type="AlphaFoldDB" id="A0A0R1K2G9"/>
<sequence length="58" mass="6443">MNNQKIYVVYYAAASAPVQLIRAFQSQRRAAEYTQMLAQAPFPGQDSDGYAYAPIALN</sequence>
<dbReference type="STRING" id="1291734.FD02_GL000941"/>
<gene>
    <name evidence="1" type="ORF">FD02_GL000941</name>
</gene>
<evidence type="ECO:0000313" key="1">
    <source>
        <dbReference type="EMBL" id="KRK74338.1"/>
    </source>
</evidence>
<dbReference type="Proteomes" id="UP000051804">
    <property type="component" value="Unassembled WGS sequence"/>
</dbReference>
<dbReference type="RefSeq" id="WP_191980318.1">
    <property type="nucleotide sequence ID" value="NZ_AZDJ01000001.1"/>
</dbReference>
<dbReference type="PATRIC" id="fig|1291734.4.peg.968"/>
<name>A0A0R1K2G9_9LACO</name>
<dbReference type="EMBL" id="AZDJ01000001">
    <property type="protein sequence ID" value="KRK74338.1"/>
    <property type="molecule type" value="Genomic_DNA"/>
</dbReference>